<feature type="region of interest" description="Disordered" evidence="9">
    <location>
        <begin position="1"/>
        <end position="29"/>
    </location>
</feature>
<keyword evidence="6" id="KW-0067">ATP-binding</keyword>
<dbReference type="GO" id="GO:0005524">
    <property type="term" value="F:ATP binding"/>
    <property type="evidence" value="ECO:0007669"/>
    <property type="project" value="UniProtKB-KW"/>
</dbReference>
<evidence type="ECO:0000256" key="8">
    <source>
        <dbReference type="ARBA" id="ARBA00048679"/>
    </source>
</evidence>
<gene>
    <name evidence="10" type="ORF">QYE76_010924</name>
</gene>
<proteinExistence type="predicted"/>
<evidence type="ECO:0000256" key="7">
    <source>
        <dbReference type="ARBA" id="ARBA00047899"/>
    </source>
</evidence>
<dbReference type="EMBL" id="JAUUTY010000001">
    <property type="protein sequence ID" value="KAK1694227.1"/>
    <property type="molecule type" value="Genomic_DNA"/>
</dbReference>
<evidence type="ECO:0000256" key="3">
    <source>
        <dbReference type="ARBA" id="ARBA00022679"/>
    </source>
</evidence>
<organism evidence="10 11">
    <name type="scientific">Lolium multiflorum</name>
    <name type="common">Italian ryegrass</name>
    <name type="synonym">Lolium perenne subsp. multiflorum</name>
    <dbReference type="NCBI Taxonomy" id="4521"/>
    <lineage>
        <taxon>Eukaryota</taxon>
        <taxon>Viridiplantae</taxon>
        <taxon>Streptophyta</taxon>
        <taxon>Embryophyta</taxon>
        <taxon>Tracheophyta</taxon>
        <taxon>Spermatophyta</taxon>
        <taxon>Magnoliopsida</taxon>
        <taxon>Liliopsida</taxon>
        <taxon>Poales</taxon>
        <taxon>Poaceae</taxon>
        <taxon>BOP clade</taxon>
        <taxon>Pooideae</taxon>
        <taxon>Poodae</taxon>
        <taxon>Poeae</taxon>
        <taxon>Poeae Chloroplast Group 2 (Poeae type)</taxon>
        <taxon>Loliodinae</taxon>
        <taxon>Loliinae</taxon>
        <taxon>Lolium</taxon>
    </lineage>
</organism>
<accession>A0AAD8TY70</accession>
<feature type="region of interest" description="Disordered" evidence="9">
    <location>
        <begin position="90"/>
        <end position="112"/>
    </location>
</feature>
<comment type="catalytic activity">
    <reaction evidence="8">
        <text>L-seryl-[protein] + ATP = O-phospho-L-seryl-[protein] + ADP + H(+)</text>
        <dbReference type="Rhea" id="RHEA:17989"/>
        <dbReference type="Rhea" id="RHEA-COMP:9863"/>
        <dbReference type="Rhea" id="RHEA-COMP:11604"/>
        <dbReference type="ChEBI" id="CHEBI:15378"/>
        <dbReference type="ChEBI" id="CHEBI:29999"/>
        <dbReference type="ChEBI" id="CHEBI:30616"/>
        <dbReference type="ChEBI" id="CHEBI:83421"/>
        <dbReference type="ChEBI" id="CHEBI:456216"/>
        <dbReference type="EC" id="2.7.11.1"/>
    </reaction>
</comment>
<name>A0AAD8TY70_LOLMU</name>
<keyword evidence="4" id="KW-0547">Nucleotide-binding</keyword>
<evidence type="ECO:0000256" key="9">
    <source>
        <dbReference type="SAM" id="MobiDB-lite"/>
    </source>
</evidence>
<keyword evidence="3" id="KW-0808">Transferase</keyword>
<evidence type="ECO:0000313" key="11">
    <source>
        <dbReference type="Proteomes" id="UP001231189"/>
    </source>
</evidence>
<keyword evidence="11" id="KW-1185">Reference proteome</keyword>
<dbReference type="Proteomes" id="UP001231189">
    <property type="component" value="Unassembled WGS sequence"/>
</dbReference>
<dbReference type="AlphaFoldDB" id="A0AAD8TY70"/>
<keyword evidence="5" id="KW-0418">Kinase</keyword>
<protein>
    <recommendedName>
        <fullName evidence="1">non-specific serine/threonine protein kinase</fullName>
        <ecNumber evidence="1">2.7.11.1</ecNumber>
    </recommendedName>
</protein>
<comment type="catalytic activity">
    <reaction evidence="7">
        <text>L-threonyl-[protein] + ATP = O-phospho-L-threonyl-[protein] + ADP + H(+)</text>
        <dbReference type="Rhea" id="RHEA:46608"/>
        <dbReference type="Rhea" id="RHEA-COMP:11060"/>
        <dbReference type="Rhea" id="RHEA-COMP:11605"/>
        <dbReference type="ChEBI" id="CHEBI:15378"/>
        <dbReference type="ChEBI" id="CHEBI:30013"/>
        <dbReference type="ChEBI" id="CHEBI:30616"/>
        <dbReference type="ChEBI" id="CHEBI:61977"/>
        <dbReference type="ChEBI" id="CHEBI:456216"/>
        <dbReference type="EC" id="2.7.11.1"/>
    </reaction>
</comment>
<dbReference type="GO" id="GO:0004674">
    <property type="term" value="F:protein serine/threonine kinase activity"/>
    <property type="evidence" value="ECO:0007669"/>
    <property type="project" value="UniProtKB-KW"/>
</dbReference>
<keyword evidence="2" id="KW-0723">Serine/threonine-protein kinase</keyword>
<evidence type="ECO:0000256" key="6">
    <source>
        <dbReference type="ARBA" id="ARBA00022840"/>
    </source>
</evidence>
<dbReference type="PANTHER" id="PTHR45637">
    <property type="entry name" value="FLIPPASE KINASE 1-RELATED"/>
    <property type="match status" value="1"/>
</dbReference>
<sequence>MPKNGTVTDRVDEEVDDLKAGEHEEEDNGWRMDGYGDAVATRLWHRAYEAVAKSQFMARLASGHRRFAGDDPPQSGRLLAGVNRLSPPLCRRRRSPPWPIPETKTRRKARRGGLRFDSSMTTANFPKNGKPVLRKMEDGRMFNWNVRSVDPGCNLQEALEKRLGVKRGATEIKQHPFSEGVHWAFIRCSTPPEVPRPVESELPMKYRMSVAIANNSKRAVGMNTKPGGKYLDF</sequence>
<evidence type="ECO:0000256" key="4">
    <source>
        <dbReference type="ARBA" id="ARBA00022741"/>
    </source>
</evidence>
<evidence type="ECO:0000256" key="2">
    <source>
        <dbReference type="ARBA" id="ARBA00022527"/>
    </source>
</evidence>
<evidence type="ECO:0000256" key="1">
    <source>
        <dbReference type="ARBA" id="ARBA00012513"/>
    </source>
</evidence>
<evidence type="ECO:0000313" key="10">
    <source>
        <dbReference type="EMBL" id="KAK1694227.1"/>
    </source>
</evidence>
<evidence type="ECO:0000256" key="5">
    <source>
        <dbReference type="ARBA" id="ARBA00022777"/>
    </source>
</evidence>
<reference evidence="10" key="1">
    <citation type="submission" date="2023-07" db="EMBL/GenBank/DDBJ databases">
        <title>A chromosome-level genome assembly of Lolium multiflorum.</title>
        <authorList>
            <person name="Chen Y."/>
            <person name="Copetti D."/>
            <person name="Kolliker R."/>
            <person name="Studer B."/>
        </authorList>
    </citation>
    <scope>NUCLEOTIDE SEQUENCE</scope>
    <source>
        <strain evidence="10">02402/16</strain>
        <tissue evidence="10">Leaf</tissue>
    </source>
</reference>
<comment type="caution">
    <text evidence="10">The sequence shown here is derived from an EMBL/GenBank/DDBJ whole genome shotgun (WGS) entry which is preliminary data.</text>
</comment>
<dbReference type="EC" id="2.7.11.1" evidence="1"/>